<comment type="catalytic activity">
    <reaction evidence="5">
        <text>hydrogencarbonate + NH4(+) + ATP = carbamoyl phosphate + ADP + H2O + H(+)</text>
        <dbReference type="Rhea" id="RHEA:10152"/>
        <dbReference type="ChEBI" id="CHEBI:15377"/>
        <dbReference type="ChEBI" id="CHEBI:15378"/>
        <dbReference type="ChEBI" id="CHEBI:17544"/>
        <dbReference type="ChEBI" id="CHEBI:28938"/>
        <dbReference type="ChEBI" id="CHEBI:30616"/>
        <dbReference type="ChEBI" id="CHEBI:58228"/>
        <dbReference type="ChEBI" id="CHEBI:456216"/>
        <dbReference type="EC" id="2.7.2.2"/>
    </reaction>
</comment>
<dbReference type="GO" id="GO:0019546">
    <property type="term" value="P:L-arginine deiminase pathway"/>
    <property type="evidence" value="ECO:0007669"/>
    <property type="project" value="TreeGrafter"/>
</dbReference>
<dbReference type="AlphaFoldDB" id="A0A918W860"/>
<keyword evidence="4 6" id="KW-0418">Kinase</keyword>
<dbReference type="Gene3D" id="3.40.1160.10">
    <property type="entry name" value="Acetylglutamate kinase-like"/>
    <property type="match status" value="1"/>
</dbReference>
<name>A0A918W860_9ACTN</name>
<dbReference type="PANTHER" id="PTHR30409:SF1">
    <property type="entry name" value="CARBAMATE KINASE-RELATED"/>
    <property type="match status" value="1"/>
</dbReference>
<evidence type="ECO:0000256" key="6">
    <source>
        <dbReference type="PIRNR" id="PIRNR000723"/>
    </source>
</evidence>
<dbReference type="FunFam" id="3.40.1160.10:FF:000007">
    <property type="entry name" value="Carbamate kinase"/>
    <property type="match status" value="1"/>
</dbReference>
<feature type="domain" description="Aspartate/glutamate/uridylate kinase" evidence="7">
    <location>
        <begin position="23"/>
        <end position="300"/>
    </location>
</feature>
<dbReference type="InterPro" id="IPR003964">
    <property type="entry name" value="Carb_kinase"/>
</dbReference>
<dbReference type="Pfam" id="PF00696">
    <property type="entry name" value="AA_kinase"/>
    <property type="match status" value="1"/>
</dbReference>
<evidence type="ECO:0000256" key="3">
    <source>
        <dbReference type="ARBA" id="ARBA00022679"/>
    </source>
</evidence>
<dbReference type="GO" id="GO:0008804">
    <property type="term" value="F:carbamate kinase activity"/>
    <property type="evidence" value="ECO:0007669"/>
    <property type="project" value="UniProtKB-EC"/>
</dbReference>
<evidence type="ECO:0000256" key="4">
    <source>
        <dbReference type="ARBA" id="ARBA00022777"/>
    </source>
</evidence>
<proteinExistence type="inferred from homology"/>
<sequence length="333" mass="35559">MYLYWYTILSPISERKSHKGKRMRIVVALGGNALARRGEPMTADRLRANVRGACQALAGLAREHEVVITHGNGPQVGLLALQNLAYQDVAAYPLDILGAETQGMIGYVIQQELSNALAGEREVAAVLTTTEVDEADPAFERPTKLIGPTYSARDAAEAAAEYRWTIARDGGAFRRVVPSPEPLRVMQAPLVSRLLDGGTLVVCVGGGGVPVRTDSKGRQIGMQAVVDKDAASAALTADLNADMLIMLTDGDFVSQDWGTPEQRDILTASPEGLAELAFAEGSMKPKVDAAIRVARAGGRTLIGPLERLDDLMERRVGTEIRADVPGGVVYVGE</sequence>
<evidence type="ECO:0000313" key="9">
    <source>
        <dbReference type="Proteomes" id="UP000644020"/>
    </source>
</evidence>
<dbReference type="SUPFAM" id="SSF53633">
    <property type="entry name" value="Carbamate kinase-like"/>
    <property type="match status" value="1"/>
</dbReference>
<keyword evidence="3 6" id="KW-0808">Transferase</keyword>
<accession>A0A918W860</accession>
<dbReference type="PIRSF" id="PIRSF000723">
    <property type="entry name" value="Carbamate_kin"/>
    <property type="match status" value="1"/>
</dbReference>
<evidence type="ECO:0000256" key="5">
    <source>
        <dbReference type="ARBA" id="ARBA00048467"/>
    </source>
</evidence>
<protein>
    <recommendedName>
        <fullName evidence="2 6">Carbamate kinase</fullName>
    </recommendedName>
</protein>
<evidence type="ECO:0000256" key="1">
    <source>
        <dbReference type="ARBA" id="ARBA00011066"/>
    </source>
</evidence>
<reference evidence="8" key="2">
    <citation type="submission" date="2020-09" db="EMBL/GenBank/DDBJ databases">
        <authorList>
            <person name="Sun Q."/>
            <person name="Ohkuma M."/>
        </authorList>
    </citation>
    <scope>NUCLEOTIDE SEQUENCE</scope>
    <source>
        <strain evidence="8">JCM 4518</strain>
    </source>
</reference>
<dbReference type="Proteomes" id="UP000644020">
    <property type="component" value="Unassembled WGS sequence"/>
</dbReference>
<reference evidence="8" key="1">
    <citation type="journal article" date="2014" name="Int. J. Syst. Evol. Microbiol.">
        <title>Complete genome sequence of Corynebacterium casei LMG S-19264T (=DSM 44701T), isolated from a smear-ripened cheese.</title>
        <authorList>
            <consortium name="US DOE Joint Genome Institute (JGI-PGF)"/>
            <person name="Walter F."/>
            <person name="Albersmeier A."/>
            <person name="Kalinowski J."/>
            <person name="Ruckert C."/>
        </authorList>
    </citation>
    <scope>NUCLEOTIDE SEQUENCE</scope>
    <source>
        <strain evidence="8">JCM 4518</strain>
    </source>
</reference>
<keyword evidence="9" id="KW-1185">Reference proteome</keyword>
<evidence type="ECO:0000259" key="7">
    <source>
        <dbReference type="Pfam" id="PF00696"/>
    </source>
</evidence>
<dbReference type="PANTHER" id="PTHR30409">
    <property type="entry name" value="CARBAMATE KINASE"/>
    <property type="match status" value="1"/>
</dbReference>
<dbReference type="NCBIfam" id="NF009008">
    <property type="entry name" value="PRK12354.1"/>
    <property type="match status" value="1"/>
</dbReference>
<evidence type="ECO:0000313" key="8">
    <source>
        <dbReference type="EMBL" id="GHA76478.1"/>
    </source>
</evidence>
<organism evidence="8 9">
    <name type="scientific">Streptomyces termitum</name>
    <dbReference type="NCBI Taxonomy" id="67368"/>
    <lineage>
        <taxon>Bacteria</taxon>
        <taxon>Bacillati</taxon>
        <taxon>Actinomycetota</taxon>
        <taxon>Actinomycetes</taxon>
        <taxon>Kitasatosporales</taxon>
        <taxon>Streptomycetaceae</taxon>
        <taxon>Streptomyces</taxon>
    </lineage>
</organism>
<dbReference type="InterPro" id="IPR001048">
    <property type="entry name" value="Asp/Glu/Uridylate_kinase"/>
</dbReference>
<evidence type="ECO:0000256" key="2">
    <source>
        <dbReference type="ARBA" id="ARBA00013070"/>
    </source>
</evidence>
<dbReference type="CDD" id="cd04235">
    <property type="entry name" value="AAK_CK"/>
    <property type="match status" value="1"/>
</dbReference>
<dbReference type="PRINTS" id="PR01469">
    <property type="entry name" value="CARBMTKINASE"/>
</dbReference>
<dbReference type="GO" id="GO:0005829">
    <property type="term" value="C:cytosol"/>
    <property type="evidence" value="ECO:0007669"/>
    <property type="project" value="TreeGrafter"/>
</dbReference>
<comment type="caution">
    <text evidence="8">The sequence shown here is derived from an EMBL/GenBank/DDBJ whole genome shotgun (WGS) entry which is preliminary data.</text>
</comment>
<gene>
    <name evidence="8" type="primary">arcC</name>
    <name evidence="8" type="ORF">GCM10010305_19060</name>
</gene>
<dbReference type="EMBL" id="BMUL01000004">
    <property type="protein sequence ID" value="GHA76478.1"/>
    <property type="molecule type" value="Genomic_DNA"/>
</dbReference>
<dbReference type="InterPro" id="IPR036393">
    <property type="entry name" value="AceGlu_kinase-like_sf"/>
</dbReference>
<comment type="similarity">
    <text evidence="1 6">Belongs to the carbamate kinase family.</text>
</comment>